<feature type="transmembrane region" description="Helical" evidence="7">
    <location>
        <begin position="15"/>
        <end position="35"/>
    </location>
</feature>
<name>A0ABM1J5L7_POLDO</name>
<feature type="transmembrane region" description="Helical" evidence="7">
    <location>
        <begin position="257"/>
        <end position="279"/>
    </location>
</feature>
<organism evidence="9 11">
    <name type="scientific">Polistes dominula</name>
    <name type="common">European paper wasp</name>
    <name type="synonym">Vespa dominula</name>
    <dbReference type="NCBI Taxonomy" id="743375"/>
    <lineage>
        <taxon>Eukaryota</taxon>
        <taxon>Metazoa</taxon>
        <taxon>Ecdysozoa</taxon>
        <taxon>Arthropoda</taxon>
        <taxon>Hexapoda</taxon>
        <taxon>Insecta</taxon>
        <taxon>Pterygota</taxon>
        <taxon>Neoptera</taxon>
        <taxon>Endopterygota</taxon>
        <taxon>Hymenoptera</taxon>
        <taxon>Apocrita</taxon>
        <taxon>Aculeata</taxon>
        <taxon>Vespoidea</taxon>
        <taxon>Vespidae</taxon>
        <taxon>Polistinae</taxon>
        <taxon>Polistini</taxon>
        <taxon>Polistes</taxon>
    </lineage>
</organism>
<feature type="domain" description="Ammonium transporter AmtB-like" evidence="8">
    <location>
        <begin position="68"/>
        <end position="443"/>
    </location>
</feature>
<feature type="transmembrane region" description="Helical" evidence="7">
    <location>
        <begin position="127"/>
        <end position="151"/>
    </location>
</feature>
<dbReference type="GeneID" id="107072386"/>
<dbReference type="InterPro" id="IPR029020">
    <property type="entry name" value="Ammonium/urea_transptr"/>
</dbReference>
<dbReference type="Proteomes" id="UP000694924">
    <property type="component" value="Unplaced"/>
</dbReference>
<feature type="transmembrane region" description="Helical" evidence="7">
    <location>
        <begin position="228"/>
        <end position="245"/>
    </location>
</feature>
<evidence type="ECO:0000256" key="5">
    <source>
        <dbReference type="ARBA" id="ARBA00023136"/>
    </source>
</evidence>
<evidence type="ECO:0000256" key="4">
    <source>
        <dbReference type="ARBA" id="ARBA00022989"/>
    </source>
</evidence>
<reference evidence="10 11" key="1">
    <citation type="submission" date="2025-05" db="UniProtKB">
        <authorList>
            <consortium name="RefSeq"/>
        </authorList>
    </citation>
    <scope>IDENTIFICATION</scope>
    <source>
        <tissue evidence="10 11">Whole body</tissue>
    </source>
</reference>
<comment type="similarity">
    <text evidence="2">Belongs to the ammonium transporter (TC 2.A.49) family. Rh subfamily.</text>
</comment>
<evidence type="ECO:0000256" key="3">
    <source>
        <dbReference type="ARBA" id="ARBA00022692"/>
    </source>
</evidence>
<dbReference type="PANTHER" id="PTHR11730:SF60">
    <property type="entry name" value="RH50, ISOFORM D"/>
    <property type="match status" value="1"/>
</dbReference>
<dbReference type="RefSeq" id="XP_015187754.1">
    <property type="nucleotide sequence ID" value="XM_015332268.1"/>
</dbReference>
<feature type="region of interest" description="Disordered" evidence="6">
    <location>
        <begin position="469"/>
        <end position="493"/>
    </location>
</feature>
<evidence type="ECO:0000256" key="7">
    <source>
        <dbReference type="SAM" id="Phobius"/>
    </source>
</evidence>
<sequence length="493" mass="53992">MGKGMLSVCGEKQQVVLLFLIEIILIVLIGTLTTYGPEANANLLKNLKEDYNGNNEHNRKPQSDSLRIYPMYQDVHVMIWIGFGYLMTFLKRYGQSAIGLTFLISAVLVQVALICEGVLHFDKNNKAYLSLSSLLSADVAVAAPLISMGALLGKTTYMQLVFMGIVELIVYTINKYINEHHLMAVDAGDSMYVHAFGAYFGLAVSFVFGRKDKPKEHHLEGPSYQSDIFAMIGTVFLWLFWPSFNSASLDGDSQQRAIINTLLSISGSCVIAFATSALISKDNKFNMVHVQNSTLAGGVAIGTAAGMMCKPIGALIIGSLAGLLSVLGYKYLTPFIQKRLRIHDTCGVHNLHGMPGVLAGIFGAIMAALATQNSYDYSLYEIFPARAPNFEKLTSEMRNDYGILPGNDRTALEQAGYQILALTVTLLMASISGVITGLILRTSVCGSVAEEDKFDDAVHWELEEEEEEEGLHEISKIKERNSRANDQLPMGTI</sequence>
<dbReference type="RefSeq" id="XP_015187755.1">
    <property type="nucleotide sequence ID" value="XM_015332269.1"/>
</dbReference>
<keyword evidence="3 7" id="KW-0812">Transmembrane</keyword>
<keyword evidence="5 7" id="KW-0472">Membrane</keyword>
<evidence type="ECO:0000259" key="8">
    <source>
        <dbReference type="Pfam" id="PF00909"/>
    </source>
</evidence>
<feature type="transmembrane region" description="Helical" evidence="7">
    <location>
        <begin position="312"/>
        <end position="332"/>
    </location>
</feature>
<evidence type="ECO:0000256" key="6">
    <source>
        <dbReference type="SAM" id="MobiDB-lite"/>
    </source>
</evidence>
<feature type="transmembrane region" description="Helical" evidence="7">
    <location>
        <begin position="415"/>
        <end position="440"/>
    </location>
</feature>
<dbReference type="PRINTS" id="PR00342">
    <property type="entry name" value="RHESUSRHD"/>
</dbReference>
<evidence type="ECO:0000313" key="11">
    <source>
        <dbReference type="RefSeq" id="XP_015187755.1"/>
    </source>
</evidence>
<evidence type="ECO:0000256" key="1">
    <source>
        <dbReference type="ARBA" id="ARBA00004141"/>
    </source>
</evidence>
<feature type="transmembrane region" description="Helical" evidence="7">
    <location>
        <begin position="353"/>
        <end position="371"/>
    </location>
</feature>
<gene>
    <name evidence="10 11" type="primary">LOC107072386</name>
</gene>
<protein>
    <submittedName>
        <fullName evidence="10 11">Ammonium transporter Rh type B isoform X1</fullName>
    </submittedName>
</protein>
<feature type="transmembrane region" description="Helical" evidence="7">
    <location>
        <begin position="157"/>
        <end position="177"/>
    </location>
</feature>
<comment type="subcellular location">
    <subcellularLocation>
        <location evidence="1">Membrane</location>
        <topology evidence="1">Multi-pass membrane protein</topology>
    </subcellularLocation>
</comment>
<keyword evidence="9" id="KW-1185">Reference proteome</keyword>
<feature type="compositionally biased region" description="Basic and acidic residues" evidence="6">
    <location>
        <begin position="471"/>
        <end position="483"/>
    </location>
</feature>
<feature type="transmembrane region" description="Helical" evidence="7">
    <location>
        <begin position="96"/>
        <end position="115"/>
    </location>
</feature>
<dbReference type="InterPro" id="IPR002229">
    <property type="entry name" value="RhesusRHD"/>
</dbReference>
<dbReference type="PANTHER" id="PTHR11730">
    <property type="entry name" value="AMMONIUM TRANSPORTER"/>
    <property type="match status" value="1"/>
</dbReference>
<feature type="transmembrane region" description="Helical" evidence="7">
    <location>
        <begin position="189"/>
        <end position="208"/>
    </location>
</feature>
<evidence type="ECO:0000313" key="9">
    <source>
        <dbReference type="Proteomes" id="UP000694924"/>
    </source>
</evidence>
<dbReference type="Pfam" id="PF00909">
    <property type="entry name" value="Ammonium_transp"/>
    <property type="match status" value="1"/>
</dbReference>
<proteinExistence type="inferred from homology"/>
<dbReference type="InterPro" id="IPR024041">
    <property type="entry name" value="NH4_transpt_AmtB-like_dom"/>
</dbReference>
<accession>A0ABM1J5L7</accession>
<evidence type="ECO:0000256" key="2">
    <source>
        <dbReference type="ARBA" id="ARBA00011036"/>
    </source>
</evidence>
<keyword evidence="4 7" id="KW-1133">Transmembrane helix</keyword>
<dbReference type="Gene3D" id="1.10.3430.10">
    <property type="entry name" value="Ammonium transporter AmtB like domains"/>
    <property type="match status" value="1"/>
</dbReference>
<evidence type="ECO:0000313" key="10">
    <source>
        <dbReference type="RefSeq" id="XP_015187754.1"/>
    </source>
</evidence>
<dbReference type="SUPFAM" id="SSF111352">
    <property type="entry name" value="Ammonium transporter"/>
    <property type="match status" value="1"/>
</dbReference>